<feature type="transmembrane region" description="Helical" evidence="1">
    <location>
        <begin position="73"/>
        <end position="94"/>
    </location>
</feature>
<keyword evidence="1" id="KW-1133">Transmembrane helix</keyword>
<dbReference type="RefSeq" id="WP_108153719.1">
    <property type="nucleotide sequence ID" value="NZ_JABSUE010000007.1"/>
</dbReference>
<evidence type="ECO:0000313" key="2">
    <source>
        <dbReference type="EMBL" id="AVZ76432.1"/>
    </source>
</evidence>
<evidence type="ECO:0000313" key="3">
    <source>
        <dbReference type="Proteomes" id="UP000244201"/>
    </source>
</evidence>
<dbReference type="EMBL" id="CP026304">
    <property type="protein sequence ID" value="AVZ76432.1"/>
    <property type="molecule type" value="Genomic_DNA"/>
</dbReference>
<organism evidence="2 3">
    <name type="scientific">Streptomyces lunaelactis</name>
    <dbReference type="NCBI Taxonomy" id="1535768"/>
    <lineage>
        <taxon>Bacteria</taxon>
        <taxon>Bacillati</taxon>
        <taxon>Actinomycetota</taxon>
        <taxon>Actinomycetes</taxon>
        <taxon>Kitasatosporales</taxon>
        <taxon>Streptomycetaceae</taxon>
        <taxon>Streptomyces</taxon>
    </lineage>
</organism>
<proteinExistence type="predicted"/>
<feature type="transmembrane region" description="Helical" evidence="1">
    <location>
        <begin position="46"/>
        <end position="66"/>
    </location>
</feature>
<dbReference type="Proteomes" id="UP000244201">
    <property type="component" value="Chromosome"/>
</dbReference>
<keyword evidence="1" id="KW-0812">Transmembrane</keyword>
<reference evidence="2 3" key="1">
    <citation type="submission" date="2018-01" db="EMBL/GenBank/DDBJ databases">
        <title>Complete genome sequence of Streptomyces lunaelactis MM109T, a Ferroverdin A producer isolated from cave moonmilk deposits.</title>
        <authorList>
            <person name="Naome A."/>
            <person name="Martinet L."/>
            <person name="Maciejewska M."/>
            <person name="Anderssen S."/>
            <person name="Adam D."/>
            <person name="Tenconi E."/>
            <person name="Deflandre B."/>
            <person name="Arguelles-Arias A."/>
            <person name="Calusinska M."/>
            <person name="Copieters W."/>
            <person name="Karim L."/>
            <person name="Hanikenne M."/>
            <person name="Baurain D."/>
            <person name="van Wezel G."/>
            <person name="Smargiasso N."/>
            <person name="de Pauw E."/>
            <person name="Delfosse P."/>
            <person name="Rigali S."/>
        </authorList>
    </citation>
    <scope>NUCLEOTIDE SEQUENCE [LARGE SCALE GENOMIC DNA]</scope>
    <source>
        <strain evidence="2 3">MM109</strain>
    </source>
</reference>
<keyword evidence="3" id="KW-1185">Reference proteome</keyword>
<evidence type="ECO:0008006" key="4">
    <source>
        <dbReference type="Google" id="ProtNLM"/>
    </source>
</evidence>
<sequence length="127" mass="13973">MRKIRRWPLITLRCLITVFLLLTLVQPVLAGMFITGDVDLLDLHEINALTIGFLSWLLVINTVLLWRPGRGPAWPIGLAVVLAVLVQTQTGTGFSRSLGVHIPLGVALVAVATALTYWAFAYRGGRR</sequence>
<protein>
    <recommendedName>
        <fullName evidence="4">Integral membrane protein</fullName>
    </recommendedName>
</protein>
<name>A0A2R4TBC5_9ACTN</name>
<dbReference type="KEGG" id="slk:SLUN_33705"/>
<dbReference type="AlphaFoldDB" id="A0A2R4TBC5"/>
<keyword evidence="1" id="KW-0472">Membrane</keyword>
<evidence type="ECO:0000256" key="1">
    <source>
        <dbReference type="SAM" id="Phobius"/>
    </source>
</evidence>
<accession>A0A2R4TBC5</accession>
<feature type="transmembrane region" description="Helical" evidence="1">
    <location>
        <begin position="100"/>
        <end position="120"/>
    </location>
</feature>
<gene>
    <name evidence="2" type="ORF">SLUN_33705</name>
</gene>